<sequence length="300" mass="32497">MSTLDQLVQAVRRQLMGYALTQEQVSEVTAPISETDTTFALDPGDARQIGRGVVEIDDELILVRSFDASTGTVTVMGGLNGRGYAGTTPAAHSAGSLVTSAPAFPRSDVKSAIAETITFMYPDLNVFGETEIVCSAAIWEYELPADAEGIWYVVGETIGPSRMWTPKPNVRYNGNADTGYFPSGKSAQLLDGNVPGRRYRVVYNKPPTLLVSGDQDFTDTGFPATAEEAVKWGACARLTPAYEAGRLQQRAVESAERGRIVGEQAALRTAAYYQGLFETALAKERRKQLEDLATYQTFQG</sequence>
<dbReference type="EMBL" id="JAVREV010000003">
    <property type="protein sequence ID" value="MDT0442325.1"/>
    <property type="molecule type" value="Genomic_DNA"/>
</dbReference>
<keyword evidence="2" id="KW-1185">Reference proteome</keyword>
<gene>
    <name evidence="1" type="ORF">RM779_06905</name>
</gene>
<accession>A0ABU2S2L0</accession>
<reference evidence="2" key="1">
    <citation type="submission" date="2023-07" db="EMBL/GenBank/DDBJ databases">
        <title>30 novel species of actinomycetes from the DSMZ collection.</title>
        <authorList>
            <person name="Nouioui I."/>
        </authorList>
    </citation>
    <scope>NUCLEOTIDE SEQUENCE [LARGE SCALE GENOMIC DNA]</scope>
    <source>
        <strain evidence="2">DSM 41886</strain>
    </source>
</reference>
<evidence type="ECO:0000313" key="2">
    <source>
        <dbReference type="Proteomes" id="UP001183615"/>
    </source>
</evidence>
<name>A0ABU2S2L0_9ACTN</name>
<evidence type="ECO:0000313" key="1">
    <source>
        <dbReference type="EMBL" id="MDT0442325.1"/>
    </source>
</evidence>
<comment type="caution">
    <text evidence="1">The sequence shown here is derived from an EMBL/GenBank/DDBJ whole genome shotgun (WGS) entry which is preliminary data.</text>
</comment>
<proteinExistence type="predicted"/>
<dbReference type="Proteomes" id="UP001183615">
    <property type="component" value="Unassembled WGS sequence"/>
</dbReference>
<dbReference type="RefSeq" id="WP_311616761.1">
    <property type="nucleotide sequence ID" value="NZ_JAVREV010000003.1"/>
</dbReference>
<organism evidence="1 2">
    <name type="scientific">Streptomyces johnsoniae</name>
    <dbReference type="NCBI Taxonomy" id="3075532"/>
    <lineage>
        <taxon>Bacteria</taxon>
        <taxon>Bacillati</taxon>
        <taxon>Actinomycetota</taxon>
        <taxon>Actinomycetes</taxon>
        <taxon>Kitasatosporales</taxon>
        <taxon>Streptomycetaceae</taxon>
        <taxon>Streptomyces</taxon>
    </lineage>
</organism>
<protein>
    <submittedName>
        <fullName evidence="1">Uncharacterized protein</fullName>
    </submittedName>
</protein>